<comment type="caution">
    <text evidence="1">The sequence shown here is derived from an EMBL/GenBank/DDBJ whole genome shotgun (WGS) entry which is preliminary data.</text>
</comment>
<evidence type="ECO:0000313" key="2">
    <source>
        <dbReference type="Proteomes" id="UP000221980"/>
    </source>
</evidence>
<dbReference type="RefSeq" id="WP_167385954.1">
    <property type="nucleotide sequence ID" value="NZ_CAWNQI010000095.1"/>
</dbReference>
<dbReference type="AlphaFoldDB" id="A0A2D0JS48"/>
<keyword evidence="2" id="KW-1185">Reference proteome</keyword>
<organism evidence="1 2">
    <name type="scientific">Xenorhabdus miraniensis</name>
    <dbReference type="NCBI Taxonomy" id="351674"/>
    <lineage>
        <taxon>Bacteria</taxon>
        <taxon>Pseudomonadati</taxon>
        <taxon>Pseudomonadota</taxon>
        <taxon>Gammaproteobacteria</taxon>
        <taxon>Enterobacterales</taxon>
        <taxon>Morganellaceae</taxon>
        <taxon>Xenorhabdus</taxon>
    </lineage>
</organism>
<evidence type="ECO:0000313" key="1">
    <source>
        <dbReference type="EMBL" id="PHM49165.1"/>
    </source>
</evidence>
<dbReference type="EMBL" id="NITZ01000006">
    <property type="protein sequence ID" value="PHM49165.1"/>
    <property type="molecule type" value="Genomic_DNA"/>
</dbReference>
<reference evidence="1 2" key="1">
    <citation type="journal article" date="2017" name="Nat. Microbiol.">
        <title>Natural product diversity associated with the nematode symbionts Photorhabdus and Xenorhabdus.</title>
        <authorList>
            <person name="Tobias N.J."/>
            <person name="Wolff H."/>
            <person name="Djahanschiri B."/>
            <person name="Grundmann F."/>
            <person name="Kronenwerth M."/>
            <person name="Shi Y.M."/>
            <person name="Simonyi S."/>
            <person name="Grun P."/>
            <person name="Shapiro-Ilan D."/>
            <person name="Pidot S.J."/>
            <person name="Stinear T.P."/>
            <person name="Ebersberger I."/>
            <person name="Bode H.B."/>
        </authorList>
    </citation>
    <scope>NUCLEOTIDE SEQUENCE [LARGE SCALE GENOMIC DNA]</scope>
    <source>
        <strain evidence="1 2">DSM 17902</strain>
    </source>
</reference>
<accession>A0A2D0JS48</accession>
<dbReference type="Proteomes" id="UP000221980">
    <property type="component" value="Unassembled WGS sequence"/>
</dbReference>
<gene>
    <name evidence="1" type="ORF">Xmir_01519</name>
</gene>
<sequence>MRLISVYPDSYVFEEPHRKVQGKNRLTIACHGGSVRMPGTIRINDQRYNPSQLAECIGQWTSIPDLYNVRLISCYSANPSSEGYRQWERTKPSDPLQHLWSTSFASQLSAFLPSIFVRAYSGRIASTCGNRVIFAIRNRQEKDYVEDLLRRKFKIVKNNDKHHYHCIVFLNGEAVKQTTDGRDFKWLYGEDW</sequence>
<protein>
    <submittedName>
        <fullName evidence="1">Uncharacterized protein</fullName>
    </submittedName>
</protein>
<name>A0A2D0JS48_9GAMM</name>
<proteinExistence type="predicted"/>